<dbReference type="EMBL" id="LR796242">
    <property type="protein sequence ID" value="CAB4130495.1"/>
    <property type="molecule type" value="Genomic_DNA"/>
</dbReference>
<proteinExistence type="predicted"/>
<sequence length="233" mass="26184">MATSGTYTFNPSLGELTLYAYNLCGLRNTSLLQEHLEAARMAANMLCANWSNRGVNLWAVDLVTVPLVQGQKTYDVDLNTVTMLDAYMVIDDGNGNPTDRIILPVSRTEYASYPNKDTQGFTTTFWFDRLISPNPTVTLWPVPDGTSAQYLKYYRVRQIQDSNLQNGTQVEIPYLWMDAFAYGLAARLAIIWAPDKAQLLKPLADEAYQIAADQNVETAQQYISPQIAGYYRP</sequence>
<reference evidence="1" key="1">
    <citation type="submission" date="2020-04" db="EMBL/GenBank/DDBJ databases">
        <authorList>
            <person name="Chiriac C."/>
            <person name="Salcher M."/>
            <person name="Ghai R."/>
            <person name="Kavagutti S V."/>
        </authorList>
    </citation>
    <scope>NUCLEOTIDE SEQUENCE</scope>
</reference>
<name>A0A6J5L906_9CAUD</name>
<gene>
    <name evidence="1" type="ORF">UFOVP120_3</name>
</gene>
<protein>
    <submittedName>
        <fullName evidence="1">Uncharacterized protein</fullName>
    </submittedName>
</protein>
<dbReference type="InterPro" id="IPR056209">
    <property type="entry name" value="SU10_adaptor"/>
</dbReference>
<accession>A0A6J5L906</accession>
<evidence type="ECO:0000313" key="1">
    <source>
        <dbReference type="EMBL" id="CAB4130495.1"/>
    </source>
</evidence>
<dbReference type="Pfam" id="PF24175">
    <property type="entry name" value="SU10_adaptor"/>
    <property type="match status" value="1"/>
</dbReference>
<organism evidence="1">
    <name type="scientific">uncultured Caudovirales phage</name>
    <dbReference type="NCBI Taxonomy" id="2100421"/>
    <lineage>
        <taxon>Viruses</taxon>
        <taxon>Duplodnaviria</taxon>
        <taxon>Heunggongvirae</taxon>
        <taxon>Uroviricota</taxon>
        <taxon>Caudoviricetes</taxon>
        <taxon>Peduoviridae</taxon>
        <taxon>Maltschvirus</taxon>
        <taxon>Maltschvirus maltsch</taxon>
    </lineage>
</organism>